<dbReference type="OrthoDB" id="164927at2759"/>
<sequence>MRNVLVRLKRAFEDLQAASIKGCINKADRQLYKRAEYIKEQQEDDASESESDRASDSDIDESSSNSNPTLMRNVLVRLKRAFEDLQAASIKGCINKADRQLYKRAEYIKEQQEDDASESESDRASDSDIDESSSNSNPTDNEVKQKPH</sequence>
<feature type="region of interest" description="Disordered" evidence="1">
    <location>
        <begin position="38"/>
        <end position="70"/>
    </location>
</feature>
<reference evidence="2" key="1">
    <citation type="submission" date="2013-12" db="EMBL/GenBank/DDBJ databases">
        <title>The Genome Sequence of Aphanomyces astaci APO3.</title>
        <authorList>
            <consortium name="The Broad Institute Genomics Platform"/>
            <person name="Russ C."/>
            <person name="Tyler B."/>
            <person name="van West P."/>
            <person name="Dieguez-Uribeondo J."/>
            <person name="Young S.K."/>
            <person name="Zeng Q."/>
            <person name="Gargeya S."/>
            <person name="Fitzgerald M."/>
            <person name="Abouelleil A."/>
            <person name="Alvarado L."/>
            <person name="Chapman S.B."/>
            <person name="Gainer-Dewar J."/>
            <person name="Goldberg J."/>
            <person name="Griggs A."/>
            <person name="Gujja S."/>
            <person name="Hansen M."/>
            <person name="Howarth C."/>
            <person name="Imamovic A."/>
            <person name="Ireland A."/>
            <person name="Larimer J."/>
            <person name="McCowan C."/>
            <person name="Murphy C."/>
            <person name="Pearson M."/>
            <person name="Poon T.W."/>
            <person name="Priest M."/>
            <person name="Roberts A."/>
            <person name="Saif S."/>
            <person name="Shea T."/>
            <person name="Sykes S."/>
            <person name="Wortman J."/>
            <person name="Nusbaum C."/>
            <person name="Birren B."/>
        </authorList>
    </citation>
    <scope>NUCLEOTIDE SEQUENCE [LARGE SCALE GENOMIC DNA]</scope>
    <source>
        <strain evidence="2">APO3</strain>
    </source>
</reference>
<dbReference type="VEuPathDB" id="FungiDB:H257_02884"/>
<proteinExistence type="predicted"/>
<accession>W4H093</accession>
<dbReference type="AlphaFoldDB" id="W4H093"/>
<protein>
    <submittedName>
        <fullName evidence="2">Uncharacterized protein</fullName>
    </submittedName>
</protein>
<dbReference type="EMBL" id="KI913118">
    <property type="protein sequence ID" value="ETV84991.1"/>
    <property type="molecule type" value="Genomic_DNA"/>
</dbReference>
<dbReference type="GeneID" id="20804880"/>
<gene>
    <name evidence="2" type="ORF">H257_02884</name>
</gene>
<evidence type="ECO:0000256" key="1">
    <source>
        <dbReference type="SAM" id="MobiDB-lite"/>
    </source>
</evidence>
<name>W4H093_APHAT</name>
<organism evidence="2">
    <name type="scientific">Aphanomyces astaci</name>
    <name type="common">Crayfish plague agent</name>
    <dbReference type="NCBI Taxonomy" id="112090"/>
    <lineage>
        <taxon>Eukaryota</taxon>
        <taxon>Sar</taxon>
        <taxon>Stramenopiles</taxon>
        <taxon>Oomycota</taxon>
        <taxon>Saprolegniomycetes</taxon>
        <taxon>Saprolegniales</taxon>
        <taxon>Verrucalvaceae</taxon>
        <taxon>Aphanomyces</taxon>
    </lineage>
</organism>
<feature type="region of interest" description="Disordered" evidence="1">
    <location>
        <begin position="108"/>
        <end position="148"/>
    </location>
</feature>
<evidence type="ECO:0000313" key="2">
    <source>
        <dbReference type="EMBL" id="ETV84991.1"/>
    </source>
</evidence>
<dbReference type="RefSeq" id="XP_009825009.1">
    <property type="nucleotide sequence ID" value="XM_009826707.1"/>
</dbReference>